<feature type="compositionally biased region" description="Basic residues" evidence="1">
    <location>
        <begin position="351"/>
        <end position="361"/>
    </location>
</feature>
<dbReference type="EMBL" id="JASSZA010000019">
    <property type="protein sequence ID" value="KAK2086849.1"/>
    <property type="molecule type" value="Genomic_DNA"/>
</dbReference>
<accession>A0ABQ9TPZ1</accession>
<sequence length="361" mass="36620">MDVLLPTTRAQRGAFGLGLGPQAGAPCLPWHAHGNGRRVCPSRDGLGASSDLAVQLGLLTKVPFESQQLPVHMGRVCGKFCTLSQSLAPSWSWALHWARELGGSAGQPSTDCLGGSGAGLAARVLLESLPTTTLLLHLPHPRCEDTVHLARVASTRPMGSTRVLVTAGAPAGRALLLEWLCGGSCASRAMFMGHGGTGGSCSLSLAPPQEVPAGAGDGAGGALLPEPSVGGLVPGAGASQSCWGSMGQDMLGTPGPDQGWAWPGLLLQGQPCAGTSQAPAALGGWLLAQATLAISLTGQVPEEEASQNGQSRGLPKAVCMNGTETAQLSTKSKAEGRAPNPARKACSASSKIRRLSACKQQ</sequence>
<feature type="region of interest" description="Disordered" evidence="1">
    <location>
        <begin position="303"/>
        <end position="361"/>
    </location>
</feature>
<protein>
    <submittedName>
        <fullName evidence="2">Uncharacterized protein</fullName>
    </submittedName>
</protein>
<dbReference type="Proteomes" id="UP001266305">
    <property type="component" value="Unassembled WGS sequence"/>
</dbReference>
<evidence type="ECO:0000313" key="2">
    <source>
        <dbReference type="EMBL" id="KAK2086849.1"/>
    </source>
</evidence>
<reference evidence="2 3" key="1">
    <citation type="submission" date="2023-05" db="EMBL/GenBank/DDBJ databases">
        <title>B98-5 Cell Line De Novo Hybrid Assembly: An Optical Mapping Approach.</title>
        <authorList>
            <person name="Kananen K."/>
            <person name="Auerbach J.A."/>
            <person name="Kautto E."/>
            <person name="Blachly J.S."/>
        </authorList>
    </citation>
    <scope>NUCLEOTIDE SEQUENCE [LARGE SCALE GENOMIC DNA]</scope>
    <source>
        <strain evidence="2">B95-8</strain>
        <tissue evidence="2">Cell line</tissue>
    </source>
</reference>
<name>A0ABQ9TPZ1_SAGOE</name>
<organism evidence="2 3">
    <name type="scientific">Saguinus oedipus</name>
    <name type="common">Cotton-top tamarin</name>
    <name type="synonym">Oedipomidas oedipus</name>
    <dbReference type="NCBI Taxonomy" id="9490"/>
    <lineage>
        <taxon>Eukaryota</taxon>
        <taxon>Metazoa</taxon>
        <taxon>Chordata</taxon>
        <taxon>Craniata</taxon>
        <taxon>Vertebrata</taxon>
        <taxon>Euteleostomi</taxon>
        <taxon>Mammalia</taxon>
        <taxon>Eutheria</taxon>
        <taxon>Euarchontoglires</taxon>
        <taxon>Primates</taxon>
        <taxon>Haplorrhini</taxon>
        <taxon>Platyrrhini</taxon>
        <taxon>Cebidae</taxon>
        <taxon>Callitrichinae</taxon>
        <taxon>Saguinus</taxon>
    </lineage>
</organism>
<evidence type="ECO:0000256" key="1">
    <source>
        <dbReference type="SAM" id="MobiDB-lite"/>
    </source>
</evidence>
<feature type="compositionally biased region" description="Polar residues" evidence="1">
    <location>
        <begin position="322"/>
        <end position="331"/>
    </location>
</feature>
<evidence type="ECO:0000313" key="3">
    <source>
        <dbReference type="Proteomes" id="UP001266305"/>
    </source>
</evidence>
<proteinExistence type="predicted"/>
<keyword evidence="3" id="KW-1185">Reference proteome</keyword>
<gene>
    <name evidence="2" type="ORF">P7K49_032756</name>
</gene>
<comment type="caution">
    <text evidence="2">The sequence shown here is derived from an EMBL/GenBank/DDBJ whole genome shotgun (WGS) entry which is preliminary data.</text>
</comment>